<name>A0A6G4XNP4_9ACTN</name>
<organism evidence="2 3">
    <name type="scientific">Streptomyces mesophilus</name>
    <dbReference type="NCBI Taxonomy" id="1775132"/>
    <lineage>
        <taxon>Bacteria</taxon>
        <taxon>Bacillati</taxon>
        <taxon>Actinomycetota</taxon>
        <taxon>Actinomycetes</taxon>
        <taxon>Kitasatosporales</taxon>
        <taxon>Streptomycetaceae</taxon>
        <taxon>Streptomyces</taxon>
    </lineage>
</organism>
<accession>A0A6G4XNP4</accession>
<evidence type="ECO:0000313" key="2">
    <source>
        <dbReference type="EMBL" id="NGO78430.1"/>
    </source>
</evidence>
<gene>
    <name evidence="2" type="ORF">G6045_22605</name>
</gene>
<dbReference type="Gene3D" id="3.40.50.150">
    <property type="entry name" value="Vaccinia Virus protein VP39"/>
    <property type="match status" value="1"/>
</dbReference>
<dbReference type="Proteomes" id="UP000481109">
    <property type="component" value="Unassembled WGS sequence"/>
</dbReference>
<keyword evidence="3" id="KW-1185">Reference proteome</keyword>
<dbReference type="CDD" id="cd02440">
    <property type="entry name" value="AdoMet_MTases"/>
    <property type="match status" value="1"/>
</dbReference>
<dbReference type="GO" id="GO:0008168">
    <property type="term" value="F:methyltransferase activity"/>
    <property type="evidence" value="ECO:0007669"/>
    <property type="project" value="UniProtKB-KW"/>
</dbReference>
<keyword evidence="2" id="KW-0489">Methyltransferase</keyword>
<proteinExistence type="predicted"/>
<feature type="domain" description="Methyltransferase" evidence="1">
    <location>
        <begin position="53"/>
        <end position="146"/>
    </location>
</feature>
<dbReference type="InterPro" id="IPR029063">
    <property type="entry name" value="SAM-dependent_MTases_sf"/>
</dbReference>
<sequence>MSSASPYATSWETYWATAEAEGHASLWDTEPERASAQDWPHFAGLLPAGRPLLDLGCGNGTQTRHLARHHDHVIGADVSAAAIRTARSLDPGRTYLVLDLLDPDAVAALHEKLGDVSIYMRTVLHQIHPDHRPAFAEGLRTLLGADGVLACTELAPAAEPYLHELVERHGPPPGLTRVMATGVRPGSVGRDEVLDLLGAEDFAVLAEADTAIPLSHRLTTGERPEVPAYFVALRRTSARH</sequence>
<evidence type="ECO:0000259" key="1">
    <source>
        <dbReference type="Pfam" id="PF13649"/>
    </source>
</evidence>
<comment type="caution">
    <text evidence="2">The sequence shown here is derived from an EMBL/GenBank/DDBJ whole genome shotgun (WGS) entry which is preliminary data.</text>
</comment>
<dbReference type="AlphaFoldDB" id="A0A6G4XNP4"/>
<dbReference type="Pfam" id="PF13649">
    <property type="entry name" value="Methyltransf_25"/>
    <property type="match status" value="1"/>
</dbReference>
<protein>
    <submittedName>
        <fullName evidence="2">Class I SAM-dependent methyltransferase</fullName>
    </submittedName>
</protein>
<dbReference type="SUPFAM" id="SSF53335">
    <property type="entry name" value="S-adenosyl-L-methionine-dependent methyltransferases"/>
    <property type="match status" value="1"/>
</dbReference>
<dbReference type="InterPro" id="IPR041698">
    <property type="entry name" value="Methyltransf_25"/>
</dbReference>
<reference evidence="2 3" key="1">
    <citation type="submission" date="2020-02" db="EMBL/GenBank/DDBJ databases">
        <title>Whole-genome analyses of novel actinobacteria.</title>
        <authorList>
            <person name="Sahin N."/>
            <person name="Tokatli A."/>
        </authorList>
    </citation>
    <scope>NUCLEOTIDE SEQUENCE [LARGE SCALE GENOMIC DNA]</scope>
    <source>
        <strain evidence="2 3">YC504</strain>
    </source>
</reference>
<dbReference type="EMBL" id="JAAKZW010000102">
    <property type="protein sequence ID" value="NGO78430.1"/>
    <property type="molecule type" value="Genomic_DNA"/>
</dbReference>
<dbReference type="RefSeq" id="WP_165333883.1">
    <property type="nucleotide sequence ID" value="NZ_JAAKZW010000102.1"/>
</dbReference>
<dbReference type="GO" id="GO:0032259">
    <property type="term" value="P:methylation"/>
    <property type="evidence" value="ECO:0007669"/>
    <property type="project" value="UniProtKB-KW"/>
</dbReference>
<keyword evidence="2" id="KW-0808">Transferase</keyword>
<evidence type="ECO:0000313" key="3">
    <source>
        <dbReference type="Proteomes" id="UP000481109"/>
    </source>
</evidence>